<accession>A0A367RKF3</accession>
<comment type="caution">
    <text evidence="1">The sequence shown here is derived from an EMBL/GenBank/DDBJ whole genome shotgun (WGS) entry which is preliminary data.</text>
</comment>
<keyword evidence="2" id="KW-1185">Reference proteome</keyword>
<name>A0A367RKF3_9NOSO</name>
<organism evidence="1 2">
    <name type="scientific">Nostoc minutum NIES-26</name>
    <dbReference type="NCBI Taxonomy" id="1844469"/>
    <lineage>
        <taxon>Bacteria</taxon>
        <taxon>Bacillati</taxon>
        <taxon>Cyanobacteriota</taxon>
        <taxon>Cyanophyceae</taxon>
        <taxon>Nostocales</taxon>
        <taxon>Nostocaceae</taxon>
        <taxon>Nostoc</taxon>
    </lineage>
</organism>
<sequence length="97" mass="11423">MRLIRKIEKPVERPILRKTTTDLSQQIEPKTTTIENPKLAVQVKEKLEESNNKLEYVPNYYSCSVLDKDEVKSINHSGLQASDIWRELRVDSYCEDW</sequence>
<dbReference type="EMBL" id="LXQD01000129">
    <property type="protein sequence ID" value="RCJ37037.1"/>
    <property type="molecule type" value="Genomic_DNA"/>
</dbReference>
<reference evidence="1" key="1">
    <citation type="submission" date="2016-04" db="EMBL/GenBank/DDBJ databases">
        <authorList>
            <person name="Tabuchi Yagui T.R."/>
        </authorList>
    </citation>
    <scope>NUCLEOTIDE SEQUENCE [LARGE SCALE GENOMIC DNA]</scope>
    <source>
        <strain evidence="1">NIES-26</strain>
    </source>
</reference>
<protein>
    <submittedName>
        <fullName evidence="1">Uncharacterized protein</fullName>
    </submittedName>
</protein>
<evidence type="ECO:0000313" key="2">
    <source>
        <dbReference type="Proteomes" id="UP000252107"/>
    </source>
</evidence>
<gene>
    <name evidence="1" type="ORF">A6770_40435</name>
</gene>
<evidence type="ECO:0000313" key="1">
    <source>
        <dbReference type="EMBL" id="RCJ37037.1"/>
    </source>
</evidence>
<dbReference type="AlphaFoldDB" id="A0A367RKF3"/>
<proteinExistence type="predicted"/>
<dbReference type="Proteomes" id="UP000252107">
    <property type="component" value="Unassembled WGS sequence"/>
</dbReference>